<dbReference type="EMBL" id="SNWQ01000002">
    <property type="protein sequence ID" value="TDO52683.1"/>
    <property type="molecule type" value="Genomic_DNA"/>
</dbReference>
<feature type="domain" description="ABC3 transporter permease C-terminal" evidence="8">
    <location>
        <begin position="272"/>
        <end position="392"/>
    </location>
</feature>
<evidence type="ECO:0000259" key="8">
    <source>
        <dbReference type="Pfam" id="PF02687"/>
    </source>
</evidence>
<feature type="transmembrane region" description="Helical" evidence="7">
    <location>
        <begin position="773"/>
        <end position="793"/>
    </location>
</feature>
<evidence type="ECO:0000256" key="4">
    <source>
        <dbReference type="ARBA" id="ARBA00022989"/>
    </source>
</evidence>
<dbReference type="GO" id="GO:0005886">
    <property type="term" value="C:plasma membrane"/>
    <property type="evidence" value="ECO:0007669"/>
    <property type="project" value="UniProtKB-SubCell"/>
</dbReference>
<evidence type="ECO:0000256" key="7">
    <source>
        <dbReference type="SAM" id="Phobius"/>
    </source>
</evidence>
<keyword evidence="4 7" id="KW-1133">Transmembrane helix</keyword>
<proteinExistence type="inferred from homology"/>
<reference evidence="10 11" key="1">
    <citation type="submission" date="2019-03" db="EMBL/GenBank/DDBJ databases">
        <title>Genomic Encyclopedia of Type Strains, Phase III (KMG-III): the genomes of soil and plant-associated and newly described type strains.</title>
        <authorList>
            <person name="Whitman W."/>
        </authorList>
    </citation>
    <scope>NUCLEOTIDE SEQUENCE [LARGE SCALE GENOMIC DNA]</scope>
    <source>
        <strain evidence="10 11">VKM Ac-2527</strain>
    </source>
</reference>
<dbReference type="GO" id="GO:0022857">
    <property type="term" value="F:transmembrane transporter activity"/>
    <property type="evidence" value="ECO:0007669"/>
    <property type="project" value="TreeGrafter"/>
</dbReference>
<name>A0A4R6KMM0_9ACTN</name>
<feature type="transmembrane region" description="Helical" evidence="7">
    <location>
        <begin position="266"/>
        <end position="290"/>
    </location>
</feature>
<evidence type="ECO:0000313" key="10">
    <source>
        <dbReference type="EMBL" id="TDO52683.1"/>
    </source>
</evidence>
<feature type="transmembrane region" description="Helical" evidence="7">
    <location>
        <begin position="367"/>
        <end position="387"/>
    </location>
</feature>
<dbReference type="PANTHER" id="PTHR30572">
    <property type="entry name" value="MEMBRANE COMPONENT OF TRANSPORTER-RELATED"/>
    <property type="match status" value="1"/>
</dbReference>
<evidence type="ECO:0000256" key="5">
    <source>
        <dbReference type="ARBA" id="ARBA00023136"/>
    </source>
</evidence>
<feature type="domain" description="MacB-like periplasmic core" evidence="9">
    <location>
        <begin position="17"/>
        <end position="238"/>
    </location>
</feature>
<evidence type="ECO:0000256" key="6">
    <source>
        <dbReference type="ARBA" id="ARBA00038076"/>
    </source>
</evidence>
<keyword evidence="2" id="KW-1003">Cell membrane</keyword>
<organism evidence="10 11">
    <name type="scientific">Kribbella caucasensis</name>
    <dbReference type="NCBI Taxonomy" id="2512215"/>
    <lineage>
        <taxon>Bacteria</taxon>
        <taxon>Bacillati</taxon>
        <taxon>Actinomycetota</taxon>
        <taxon>Actinomycetes</taxon>
        <taxon>Propionibacteriales</taxon>
        <taxon>Kribbellaceae</taxon>
        <taxon>Kribbella</taxon>
    </lineage>
</organism>
<evidence type="ECO:0000259" key="9">
    <source>
        <dbReference type="Pfam" id="PF12704"/>
    </source>
</evidence>
<feature type="transmembrane region" description="Helical" evidence="7">
    <location>
        <begin position="439"/>
        <end position="463"/>
    </location>
</feature>
<keyword evidence="5 7" id="KW-0472">Membrane</keyword>
<dbReference type="InterPro" id="IPR050250">
    <property type="entry name" value="Macrolide_Exporter_MacB"/>
</dbReference>
<dbReference type="Proteomes" id="UP000295388">
    <property type="component" value="Unassembled WGS sequence"/>
</dbReference>
<dbReference type="InterPro" id="IPR003838">
    <property type="entry name" value="ABC3_permease_C"/>
</dbReference>
<accession>A0A4R6KMM0</accession>
<dbReference type="Pfam" id="PF12704">
    <property type="entry name" value="MacB_PCD"/>
    <property type="match status" value="2"/>
</dbReference>
<feature type="transmembrane region" description="Helical" evidence="7">
    <location>
        <begin position="717"/>
        <end position="745"/>
    </location>
</feature>
<comment type="subcellular location">
    <subcellularLocation>
        <location evidence="1">Cell membrane</location>
        <topology evidence="1">Multi-pass membrane protein</topology>
    </subcellularLocation>
</comment>
<feature type="transmembrane region" description="Helical" evidence="7">
    <location>
        <begin position="495"/>
        <end position="515"/>
    </location>
</feature>
<dbReference type="InterPro" id="IPR025857">
    <property type="entry name" value="MacB_PCD"/>
</dbReference>
<feature type="transmembrane region" description="Helical" evidence="7">
    <location>
        <begin position="813"/>
        <end position="832"/>
    </location>
</feature>
<dbReference type="PANTHER" id="PTHR30572:SF4">
    <property type="entry name" value="ABC TRANSPORTER PERMEASE YTRF"/>
    <property type="match status" value="1"/>
</dbReference>
<feature type="transmembrane region" description="Helical" evidence="7">
    <location>
        <begin position="318"/>
        <end position="341"/>
    </location>
</feature>
<feature type="domain" description="MacB-like periplasmic core" evidence="9">
    <location>
        <begin position="494"/>
        <end position="690"/>
    </location>
</feature>
<evidence type="ECO:0000256" key="3">
    <source>
        <dbReference type="ARBA" id="ARBA00022692"/>
    </source>
</evidence>
<dbReference type="AlphaFoldDB" id="A0A4R6KMM0"/>
<evidence type="ECO:0000256" key="1">
    <source>
        <dbReference type="ARBA" id="ARBA00004651"/>
    </source>
</evidence>
<feature type="domain" description="ABC3 transporter permease C-terminal" evidence="8">
    <location>
        <begin position="723"/>
        <end position="838"/>
    </location>
</feature>
<dbReference type="RefSeq" id="WP_133799073.1">
    <property type="nucleotide sequence ID" value="NZ_SNWQ01000002.1"/>
</dbReference>
<keyword evidence="11" id="KW-1185">Reference proteome</keyword>
<sequence length="847" mass="86417">MFTATLRGMLAHKVRLALTVASIALGVAFLAGTLVLTDTMRLAFDQLFGKVSAGTDAVVRAEAAYSQSEGISTSRAPIPASVLNQVRQVDGVRTAEGAVSGYALLTDNGGKAVLTSGGAPTLGYSLPADPSLRGDVKLLSGNAPSGAHQVAIDATSAEEHHIALGSTIKVLFRGPTQEFTVVGTVGFGGEKNLGGTTGAYFDSATAQQVLGAPGFFDAINVSADAGVAPAELVQRIDAVLPDGTEAVTGATVVKESTDAVNEDLRFVGILFMIFAGIALFVGSFIIWNTFTMTITQRSREIALLRAIGATRRQVNRSLIVEALLLGVLASSVGIGLGLLVAKGLKVLMDVVGFSLPSTSMQVQPRTIIVSLLVGTLVTVVAALVPAYRATKVLPVEALREAVPGSGNPSRKRIISGAVVTVAGLTGLFTTLYADATMKLFGPSLLAIIVGVLMLLPAAARPLASLIGVPLRLRGLPGELARQNAMRNPRRTSSTAAALMVGLTLVVSMGVFASSLKASFGDVIGDSVNADLFVTPSSTQAPGFSPEVINAVKAVPGVGAVAASGWGEARFNGADSSYAAVDPATAAEGLNLGLSAGSVSALGLNGVVVSQSAATSHGWKMGDVIKGEFAATGAHDLKVVGIYNTKGWIGDDFIISIAAQTAAAGQQLTASGLVKLAPGADQATVQQAITAAMADHPDAKVLDRKGYEKEASGFIDKLLTFVTVMLLLAVLIALLGIVNTLVLSVFERTRELGLLRAVGMTRAQVRAMVRWESVVISLIGALAGAALGIGLGLGLSQALADEGIKAISIPGLQVTLYVVLAAVAGVLAAIGPARSAAKVDVLKAVVAD</sequence>
<keyword evidence="3 7" id="KW-0812">Transmembrane</keyword>
<evidence type="ECO:0000313" key="11">
    <source>
        <dbReference type="Proteomes" id="UP000295388"/>
    </source>
</evidence>
<comment type="similarity">
    <text evidence="6">Belongs to the ABC-4 integral membrane protein family.</text>
</comment>
<evidence type="ECO:0000256" key="2">
    <source>
        <dbReference type="ARBA" id="ARBA00022475"/>
    </source>
</evidence>
<gene>
    <name evidence="10" type="ORF">EV643_102525</name>
</gene>
<comment type="caution">
    <text evidence="10">The sequence shown here is derived from an EMBL/GenBank/DDBJ whole genome shotgun (WGS) entry which is preliminary data.</text>
</comment>
<protein>
    <submittedName>
        <fullName evidence="10">Putative ABC transport system permease protein</fullName>
    </submittedName>
</protein>
<dbReference type="OrthoDB" id="9780560at2"/>
<dbReference type="Pfam" id="PF02687">
    <property type="entry name" value="FtsX"/>
    <property type="match status" value="2"/>
</dbReference>
<feature type="transmembrane region" description="Helical" evidence="7">
    <location>
        <begin position="413"/>
        <end position="433"/>
    </location>
</feature>